<evidence type="ECO:0000313" key="1">
    <source>
        <dbReference type="EMBL" id="PQJ27122.1"/>
    </source>
</evidence>
<evidence type="ECO:0000313" key="2">
    <source>
        <dbReference type="Proteomes" id="UP000239907"/>
    </source>
</evidence>
<keyword evidence="2" id="KW-1185">Reference proteome</keyword>
<dbReference type="Pfam" id="PF08843">
    <property type="entry name" value="AbiEii"/>
    <property type="match status" value="1"/>
</dbReference>
<name>A0A2S7TYI3_9BACT</name>
<dbReference type="AlphaFoldDB" id="A0A2S7TYI3"/>
<proteinExistence type="predicted"/>
<sequence length="240" mass="27395">MDDQLEKSLLEVITKIAKHFGPMAVLKGGMSLRLQGIDRSTIHADFSFQPSQSKKDFSDSLIDLMNEICDAPVRHSMDSKKLKIDAIYNQSNIIIEANPYEAFEPIAISTAKLAKKHELQPCIISVVPHPMAFANKLGAWLERRLARDLYDIYIYIEVFRTKPDPDILEKRISKPSYTRQVKTKPKLKTIADFTTFLKNECDQLSAEEIEHELQAIIAPQELQGLGDEIQRSIRKLRSLE</sequence>
<dbReference type="EMBL" id="MQWA01000001">
    <property type="protein sequence ID" value="PQJ27122.1"/>
    <property type="molecule type" value="Genomic_DNA"/>
</dbReference>
<protein>
    <recommendedName>
        <fullName evidence="3">Nucleotidyl transferase AbiEii/AbiGii toxin family protein</fullName>
    </recommendedName>
</protein>
<dbReference type="RefSeq" id="WP_105041608.1">
    <property type="nucleotide sequence ID" value="NZ_MQWA01000001.1"/>
</dbReference>
<comment type="caution">
    <text evidence="1">The sequence shown here is derived from an EMBL/GenBank/DDBJ whole genome shotgun (WGS) entry which is preliminary data.</text>
</comment>
<dbReference type="InterPro" id="IPR014942">
    <property type="entry name" value="AbiEii"/>
</dbReference>
<accession>A0A2S7TYI3</accession>
<evidence type="ECO:0008006" key="3">
    <source>
        <dbReference type="Google" id="ProtNLM"/>
    </source>
</evidence>
<dbReference type="OrthoDB" id="4533139at2"/>
<gene>
    <name evidence="1" type="ORF">BSZ32_00465</name>
</gene>
<reference evidence="1 2" key="1">
    <citation type="submission" date="2016-12" db="EMBL/GenBank/DDBJ databases">
        <title>Study of bacterial adaptation to deep sea.</title>
        <authorList>
            <person name="Song J."/>
            <person name="Yoshizawa S."/>
            <person name="Kogure K."/>
        </authorList>
    </citation>
    <scope>NUCLEOTIDE SEQUENCE [LARGE SCALE GENOMIC DNA]</scope>
    <source>
        <strain evidence="1 2">SAORIC-165</strain>
    </source>
</reference>
<organism evidence="1 2">
    <name type="scientific">Rubritalea profundi</name>
    <dbReference type="NCBI Taxonomy" id="1658618"/>
    <lineage>
        <taxon>Bacteria</taxon>
        <taxon>Pseudomonadati</taxon>
        <taxon>Verrucomicrobiota</taxon>
        <taxon>Verrucomicrobiia</taxon>
        <taxon>Verrucomicrobiales</taxon>
        <taxon>Rubritaleaceae</taxon>
        <taxon>Rubritalea</taxon>
    </lineage>
</organism>
<dbReference type="Proteomes" id="UP000239907">
    <property type="component" value="Unassembled WGS sequence"/>
</dbReference>